<dbReference type="Pfam" id="PF14882">
    <property type="entry name" value="INT_rpt"/>
    <property type="match status" value="3"/>
</dbReference>
<comment type="caution">
    <text evidence="1">The sequence shown here is derived from an EMBL/GenBank/DDBJ whole genome shotgun (WGS) entry which is preliminary data.</text>
</comment>
<protein>
    <submittedName>
        <fullName evidence="1">Uncharacterized protein</fullName>
    </submittedName>
</protein>
<accession>A0AAJ5JZT5</accession>
<evidence type="ECO:0000313" key="2">
    <source>
        <dbReference type="Proteomes" id="UP000308000"/>
    </source>
</evidence>
<name>A0AAJ5JZT5_9DEIO</name>
<reference evidence="1 2" key="1">
    <citation type="submission" date="2019-04" db="EMBL/GenBank/DDBJ databases">
        <title>Deinococcus metalilatus MA1002 mutant No.5.</title>
        <authorList>
            <person name="Park W."/>
            <person name="Park C."/>
        </authorList>
    </citation>
    <scope>NUCLEOTIDE SEQUENCE [LARGE SCALE GENOMIC DNA]</scope>
    <source>
        <strain evidence="1 2">MA1002-m5</strain>
    </source>
</reference>
<evidence type="ECO:0000313" key="1">
    <source>
        <dbReference type="EMBL" id="TLK32119.1"/>
    </source>
</evidence>
<dbReference type="Proteomes" id="UP000308000">
    <property type="component" value="Unassembled WGS sequence"/>
</dbReference>
<gene>
    <name evidence="1" type="ORF">FCS05_01270</name>
</gene>
<dbReference type="EMBL" id="VBRC01000001">
    <property type="protein sequence ID" value="TLK32119.1"/>
    <property type="molecule type" value="Genomic_DNA"/>
</dbReference>
<dbReference type="InterPro" id="IPR028229">
    <property type="entry name" value="Integrase_rpt"/>
</dbReference>
<proteinExistence type="predicted"/>
<dbReference type="AlphaFoldDB" id="A0AAJ5JZT5"/>
<organism evidence="1 2">
    <name type="scientific">Deinococcus metallilatus</name>
    <dbReference type="NCBI Taxonomy" id="1211322"/>
    <lineage>
        <taxon>Bacteria</taxon>
        <taxon>Thermotogati</taxon>
        <taxon>Deinococcota</taxon>
        <taxon>Deinococci</taxon>
        <taxon>Deinococcales</taxon>
        <taxon>Deinococcaceae</taxon>
        <taxon>Deinococcus</taxon>
    </lineage>
</organism>
<sequence length="286" mass="33187">MAKERERLTYEQARAAVQAAGWTTQQVYRKNWRQIPGLPSAPEQVYREWQDWRTFLGTARRFLTLEEASAAVQAQGYQSSAEYEARYQEVEGLPSNPDRFYEEFPGWGTFLGTGRTRRQPTPLSFAEARTLARSLGLGSSTEYFQKVQEDHRLPTRPTAFPEWQGWEDFLQLPGRLSYIEASQVVREMGVTDARAYARLYRQHSSLPSMPSEVYPEWQGWAAFLGQEEGKPSRFLSYDEACRTVRRAGIISFRQYSQVYRQYPGLPSTPNKVYSEWQGWEVFLKGN</sequence>